<dbReference type="GO" id="GO:0000171">
    <property type="term" value="F:ribonuclease MRP activity"/>
    <property type="evidence" value="ECO:0007669"/>
    <property type="project" value="TreeGrafter"/>
</dbReference>
<dbReference type="InParanoid" id="A0A136J3I7"/>
<dbReference type="GO" id="GO:0001682">
    <property type="term" value="P:tRNA 5'-leader removal"/>
    <property type="evidence" value="ECO:0007669"/>
    <property type="project" value="InterPro"/>
</dbReference>
<organism evidence="1 2">
    <name type="scientific">Microdochium bolleyi</name>
    <dbReference type="NCBI Taxonomy" id="196109"/>
    <lineage>
        <taxon>Eukaryota</taxon>
        <taxon>Fungi</taxon>
        <taxon>Dikarya</taxon>
        <taxon>Ascomycota</taxon>
        <taxon>Pezizomycotina</taxon>
        <taxon>Sordariomycetes</taxon>
        <taxon>Xylariomycetidae</taxon>
        <taxon>Xylariales</taxon>
        <taxon>Microdochiaceae</taxon>
        <taxon>Microdochium</taxon>
    </lineage>
</organism>
<dbReference type="GO" id="GO:0000172">
    <property type="term" value="C:ribonuclease MRP complex"/>
    <property type="evidence" value="ECO:0007669"/>
    <property type="project" value="TreeGrafter"/>
</dbReference>
<dbReference type="PANTHER" id="PTHR15396">
    <property type="entry name" value="RIBONUCLEASE P PROTEIN SUBUNIT P40"/>
    <property type="match status" value="1"/>
</dbReference>
<sequence length="359" mass="39913">MLSFAVPSIYQSPKCFVTYGTMSHPDPKQLPSKGKPWSAVLAQDFVHKVDLILPQDVAELVRDKLEAAALLVPTYHRVIMTLGQVLEGDFFTEYIKLGNVIMLSDGRLDADDVFTLKDGTLSMYLAKESYERAGLVGKPYGVKGKRGLKPRWIVEFDLRHPSMLHGKKGFERLLSACQHVLSRPVTWLFCNLSKVPAHNPLEKHFPVKYTSTPSDAPIARTRIPMLKVPTTVLAGSDRLEFDEFSVDVYEWLSLIRLESPRVAAGDNVDPYISSYVPPRATEDAKPGSLCKITWQGFMPASWTQRVLAEVALAVPIQQWFALSATAFAKGTAGEASEWTILQPPGAPGEYLLWDVHADS</sequence>
<dbReference type="OrthoDB" id="63112at2759"/>
<evidence type="ECO:0000313" key="2">
    <source>
        <dbReference type="Proteomes" id="UP000070501"/>
    </source>
</evidence>
<dbReference type="EMBL" id="KQ964249">
    <property type="protein sequence ID" value="KXJ91649.1"/>
    <property type="molecule type" value="Genomic_DNA"/>
</dbReference>
<proteinExistence type="predicted"/>
<dbReference type="AlphaFoldDB" id="A0A136J3I7"/>
<accession>A0A136J3I7</accession>
<dbReference type="STRING" id="196109.A0A136J3I7"/>
<dbReference type="GO" id="GO:0000447">
    <property type="term" value="P:endonucleolytic cleavage in ITS1 to separate SSU-rRNA from 5.8S rRNA and LSU-rRNA from tricistronic rRNA transcript (SSU-rRNA, 5.8S rRNA, LSU-rRNA)"/>
    <property type="evidence" value="ECO:0007669"/>
    <property type="project" value="TreeGrafter"/>
</dbReference>
<evidence type="ECO:0000313" key="1">
    <source>
        <dbReference type="EMBL" id="KXJ91649.1"/>
    </source>
</evidence>
<name>A0A136J3I7_9PEZI</name>
<dbReference type="GO" id="GO:0004526">
    <property type="term" value="F:ribonuclease P activity"/>
    <property type="evidence" value="ECO:0007669"/>
    <property type="project" value="TreeGrafter"/>
</dbReference>
<dbReference type="GO" id="GO:0030681">
    <property type="term" value="C:multimeric ribonuclease P complex"/>
    <property type="evidence" value="ECO:0007669"/>
    <property type="project" value="TreeGrafter"/>
</dbReference>
<reference evidence="2" key="1">
    <citation type="submission" date="2016-02" db="EMBL/GenBank/DDBJ databases">
        <title>Draft genome sequence of Microdochium bolleyi, a fungal endophyte of beachgrass.</title>
        <authorList>
            <consortium name="DOE Joint Genome Institute"/>
            <person name="David A.S."/>
            <person name="May G."/>
            <person name="Haridas S."/>
            <person name="Lim J."/>
            <person name="Wang M."/>
            <person name="Labutti K."/>
            <person name="Lipzen A."/>
            <person name="Barry K."/>
            <person name="Grigoriev I.V."/>
        </authorList>
    </citation>
    <scope>NUCLEOTIDE SEQUENCE [LARGE SCALE GENOMIC DNA]</scope>
    <source>
        <strain evidence="2">J235TASD1</strain>
    </source>
</reference>
<keyword evidence="2" id="KW-1185">Reference proteome</keyword>
<gene>
    <name evidence="1" type="ORF">Micbo1qcDRAFT_203709</name>
</gene>
<dbReference type="PANTHER" id="PTHR15396:SF1">
    <property type="entry name" value="RIBONUCLEASE P PROTEIN SUBUNIT P40"/>
    <property type="match status" value="1"/>
</dbReference>
<dbReference type="InterPro" id="IPR013893">
    <property type="entry name" value="RNase_P_Rpp40"/>
</dbReference>
<dbReference type="Proteomes" id="UP000070501">
    <property type="component" value="Unassembled WGS sequence"/>
</dbReference>
<dbReference type="Pfam" id="PF08584">
    <property type="entry name" value="Ribonuc_P_40"/>
    <property type="match status" value="1"/>
</dbReference>
<protein>
    <submittedName>
        <fullName evidence="1">Ribonuclease P 40kDa subunit</fullName>
    </submittedName>
</protein>